<dbReference type="OrthoDB" id="10513076at2759"/>
<dbReference type="Proteomes" id="UP000291116">
    <property type="component" value="Unassembled WGS sequence"/>
</dbReference>
<dbReference type="EMBL" id="CAACVS010000002">
    <property type="protein sequence ID" value="VEU33557.1"/>
    <property type="molecule type" value="Genomic_DNA"/>
</dbReference>
<feature type="compositionally biased region" description="Polar residues" evidence="1">
    <location>
        <begin position="72"/>
        <end position="86"/>
    </location>
</feature>
<reference evidence="2 3" key="1">
    <citation type="submission" date="2019-01" db="EMBL/GenBank/DDBJ databases">
        <authorList>
            <person name="Ferrante I. M."/>
        </authorList>
    </citation>
    <scope>NUCLEOTIDE SEQUENCE [LARGE SCALE GENOMIC DNA]</scope>
    <source>
        <strain evidence="2 3">B856</strain>
    </source>
</reference>
<evidence type="ECO:0000256" key="1">
    <source>
        <dbReference type="SAM" id="MobiDB-lite"/>
    </source>
</evidence>
<keyword evidence="3" id="KW-1185">Reference proteome</keyword>
<feature type="region of interest" description="Disordered" evidence="1">
    <location>
        <begin position="71"/>
        <end position="94"/>
    </location>
</feature>
<name>A0A448YUS8_9STRA</name>
<evidence type="ECO:0000313" key="2">
    <source>
        <dbReference type="EMBL" id="VEU33557.1"/>
    </source>
</evidence>
<proteinExistence type="predicted"/>
<dbReference type="AlphaFoldDB" id="A0A448YUS8"/>
<accession>A0A448YUS8</accession>
<sequence length="752" mass="83560">MSAFSDRVALASSCQRTRGRPLPSTQILMSMANETKTNGNISGSSSTTGPSSLLKKFYESVGKKEDIPVVNKNKNTIPNDSEQETPTIDEINDPSFSTIKIGHHRRYLQLTKNTQEQKQSSQPRHLQKRELKKLQSMIVKEQASYRLALDKFHYRYKSRYLVGFESRFSNGRSIVNANANRNVDGFSRWACSHAESINREWKKALAASSNNTTPSSSDQMSNECYSHALPRCYGKVRQTLALHPRAHRSSLDVQDLTCSVVYESKPLLRPTSSSMTRTTEIPEFSPNETDHNTCQAIPPPTIESAPAVQLLRNDPKALELAAQYSANIITTSETLETLLRRPGDYSCNWMLPCTSVTVPDPKSKSKPSVSSSIQITILDFPIAHGFSSPRACLERGLQEGLYQLFQQTQQRANRTTTSETIIENSKEQEDGSSVGERLSSLPAIQYVYSLWTLPGNKIGGNISKKPIKVIVRTLVRLKDSASKLPVRMRARVEYFASPVNLNYDEIREAVTSRAHREIPNSYEKSLWILDQVLFGHQAFCLQYRIDPVTCKILGWDTTSIAHAFAESSANGGSNRSLNPQCDGIGPLDHWKGLIQLLQSIPAIDVPETLLCLPGLVGERGRSEISTNGKTLLGQGSHISSNEQKDGLQTQQQQEQDVRLDPFSVSVHAACKDILARTTSEARHGSNSLLLKASSSSNATIFLDETILGRAGTVRLGQNALVECRRDWEWDRPGQVPNTFPVIESISPMPKSN</sequence>
<protein>
    <submittedName>
        <fullName evidence="2">Uncharacterized protein</fullName>
    </submittedName>
</protein>
<feature type="region of interest" description="Disordered" evidence="1">
    <location>
        <begin position="626"/>
        <end position="653"/>
    </location>
</feature>
<feature type="region of interest" description="Disordered" evidence="1">
    <location>
        <begin position="415"/>
        <end position="434"/>
    </location>
</feature>
<gene>
    <name evidence="2" type="ORF">PSNMU_V1.4_AUG-EV-PASAV3_0001010</name>
</gene>
<evidence type="ECO:0000313" key="3">
    <source>
        <dbReference type="Proteomes" id="UP000291116"/>
    </source>
</evidence>
<organism evidence="2 3">
    <name type="scientific">Pseudo-nitzschia multistriata</name>
    <dbReference type="NCBI Taxonomy" id="183589"/>
    <lineage>
        <taxon>Eukaryota</taxon>
        <taxon>Sar</taxon>
        <taxon>Stramenopiles</taxon>
        <taxon>Ochrophyta</taxon>
        <taxon>Bacillariophyta</taxon>
        <taxon>Bacillariophyceae</taxon>
        <taxon>Bacillariophycidae</taxon>
        <taxon>Bacillariales</taxon>
        <taxon>Bacillariaceae</taxon>
        <taxon>Pseudo-nitzschia</taxon>
    </lineage>
</organism>